<dbReference type="InterPro" id="IPR022792">
    <property type="entry name" value="T2SS_protein-GspN"/>
</dbReference>
<comment type="similarity">
    <text evidence="2">Belongs to the GSP N family.</text>
</comment>
<accession>A0AA47KKK7</accession>
<keyword evidence="7" id="KW-0812">Transmembrane</keyword>
<dbReference type="GO" id="GO:0005886">
    <property type="term" value="C:plasma membrane"/>
    <property type="evidence" value="ECO:0007669"/>
    <property type="project" value="UniProtKB-SubCell"/>
</dbReference>
<evidence type="ECO:0000256" key="6">
    <source>
        <dbReference type="ARBA" id="ARBA00022519"/>
    </source>
</evidence>
<proteinExistence type="inferred from homology"/>
<dbReference type="Proteomes" id="UP001164748">
    <property type="component" value="Chromosome"/>
</dbReference>
<evidence type="ECO:0000256" key="3">
    <source>
        <dbReference type="ARBA" id="ARBA00021563"/>
    </source>
</evidence>
<gene>
    <name evidence="11" type="ORF">N8M53_12240</name>
</gene>
<evidence type="ECO:0000256" key="5">
    <source>
        <dbReference type="ARBA" id="ARBA00022475"/>
    </source>
</evidence>
<evidence type="ECO:0000256" key="9">
    <source>
        <dbReference type="ARBA" id="ARBA00023136"/>
    </source>
</evidence>
<keyword evidence="8" id="KW-0653">Protein transport</keyword>
<dbReference type="GO" id="GO:0015628">
    <property type="term" value="P:protein secretion by the type II secretion system"/>
    <property type="evidence" value="ECO:0007669"/>
    <property type="project" value="InterPro"/>
</dbReference>
<dbReference type="EMBL" id="CP114588">
    <property type="protein sequence ID" value="WBA08542.1"/>
    <property type="molecule type" value="Genomic_DNA"/>
</dbReference>
<name>A0AA47KKK7_9GAMM</name>
<keyword evidence="4" id="KW-0813">Transport</keyword>
<evidence type="ECO:0000256" key="10">
    <source>
        <dbReference type="ARBA" id="ARBA00030772"/>
    </source>
</evidence>
<evidence type="ECO:0000256" key="1">
    <source>
        <dbReference type="ARBA" id="ARBA00004533"/>
    </source>
</evidence>
<keyword evidence="6" id="KW-0997">Cell inner membrane</keyword>
<dbReference type="RefSeq" id="WP_269578965.1">
    <property type="nucleotide sequence ID" value="NZ_CP114588.1"/>
</dbReference>
<comment type="subcellular location">
    <subcellularLocation>
        <location evidence="1">Cell inner membrane</location>
    </subcellularLocation>
</comment>
<evidence type="ECO:0000313" key="12">
    <source>
        <dbReference type="Proteomes" id="UP001164748"/>
    </source>
</evidence>
<dbReference type="GO" id="GO:0015627">
    <property type="term" value="C:type II protein secretion system complex"/>
    <property type="evidence" value="ECO:0007669"/>
    <property type="project" value="InterPro"/>
</dbReference>
<evidence type="ECO:0000256" key="7">
    <source>
        <dbReference type="ARBA" id="ARBA00022692"/>
    </source>
</evidence>
<dbReference type="AlphaFoldDB" id="A0AA47KKK7"/>
<sequence>MGRKVLIGLGCALVFAVSVIVHAPATLLHLAPLPAELQLSGVNGTVWQGQVRQLRWQDQAVGPVQWDLHWHRLLTSATLEAAIKAKGPQGISGKGVVGFNGTELQLSRTLISAPASLLTRSVALPPSVAIEGRLDVIVREAVLAESGCQRLAGQFQWLQAGLTLPSGQLNDIPLHASLACDGQGVTAQGQGEAPSLSNKFSLSIKPSGRYSVSGWLKPGPAYPESMKAPLSWLGSPDNQGRYRFSFRG</sequence>
<evidence type="ECO:0000256" key="2">
    <source>
        <dbReference type="ARBA" id="ARBA00007208"/>
    </source>
</evidence>
<evidence type="ECO:0000256" key="4">
    <source>
        <dbReference type="ARBA" id="ARBA00022448"/>
    </source>
</evidence>
<protein>
    <recommendedName>
        <fullName evidence="3">Type II secretion system protein N</fullName>
    </recommendedName>
    <alternativeName>
        <fullName evidence="10">General secretion pathway protein N</fullName>
    </alternativeName>
</protein>
<evidence type="ECO:0000313" key="11">
    <source>
        <dbReference type="EMBL" id="WBA08542.1"/>
    </source>
</evidence>
<dbReference type="Pfam" id="PF01203">
    <property type="entry name" value="T2SSN"/>
    <property type="match status" value="1"/>
</dbReference>
<keyword evidence="9" id="KW-0472">Membrane</keyword>
<organism evidence="11 12">
    <name type="scientific">Salinivibrio kushneri</name>
    <dbReference type="NCBI Taxonomy" id="1908198"/>
    <lineage>
        <taxon>Bacteria</taxon>
        <taxon>Pseudomonadati</taxon>
        <taxon>Pseudomonadota</taxon>
        <taxon>Gammaproteobacteria</taxon>
        <taxon>Vibrionales</taxon>
        <taxon>Vibrionaceae</taxon>
        <taxon>Salinivibrio</taxon>
    </lineage>
</organism>
<reference evidence="11" key="1">
    <citation type="submission" date="2022-09" db="EMBL/GenBank/DDBJ databases">
        <authorList>
            <person name="Li Z.-J."/>
        </authorList>
    </citation>
    <scope>NUCLEOTIDE SEQUENCE</scope>
    <source>
        <strain evidence="11">TGB11</strain>
    </source>
</reference>
<evidence type="ECO:0000256" key="8">
    <source>
        <dbReference type="ARBA" id="ARBA00022927"/>
    </source>
</evidence>
<keyword evidence="5" id="KW-1003">Cell membrane</keyword>